<organism evidence="2 3">
    <name type="scientific">Urechidicola croceus</name>
    <dbReference type="NCBI Taxonomy" id="1850246"/>
    <lineage>
        <taxon>Bacteria</taxon>
        <taxon>Pseudomonadati</taxon>
        <taxon>Bacteroidota</taxon>
        <taxon>Flavobacteriia</taxon>
        <taxon>Flavobacteriales</taxon>
        <taxon>Flavobacteriaceae</taxon>
        <taxon>Urechidicola</taxon>
    </lineage>
</organism>
<dbReference type="RefSeq" id="WP_070235780.1">
    <property type="nucleotide sequence ID" value="NZ_CP017478.1"/>
</dbReference>
<gene>
    <name evidence="2" type="ORF">LPB138_02755</name>
</gene>
<dbReference type="STRING" id="1850246.LPB138_02755"/>
<name>A0A1D8P522_9FLAO</name>
<protein>
    <recommendedName>
        <fullName evidence="4">Lipocalin-like domain-containing protein</fullName>
    </recommendedName>
</protein>
<dbReference type="AlphaFoldDB" id="A0A1D8P522"/>
<evidence type="ECO:0008006" key="4">
    <source>
        <dbReference type="Google" id="ProtNLM"/>
    </source>
</evidence>
<dbReference type="Proteomes" id="UP000176050">
    <property type="component" value="Chromosome"/>
</dbReference>
<feature type="chain" id="PRO_5009110742" description="Lipocalin-like domain-containing protein" evidence="1">
    <location>
        <begin position="21"/>
        <end position="146"/>
    </location>
</feature>
<keyword evidence="1" id="KW-0732">Signal</keyword>
<proteinExistence type="predicted"/>
<sequence length="146" mass="16737">MKKIVLILIMFLCLSCSDNDNDNDIIIIGTEFPQTWELVAMSGNVPNSTTTGDDMEWQEYYVLNNDQTFSKTRTREDVTTTESGTFEFFEQNSEDYLLLTYPTNNDIIGNCTAEFTEEFILTDKDKMSSTWRACDGPGLNYELKVD</sequence>
<evidence type="ECO:0000313" key="2">
    <source>
        <dbReference type="EMBL" id="AOW19664.1"/>
    </source>
</evidence>
<evidence type="ECO:0000313" key="3">
    <source>
        <dbReference type="Proteomes" id="UP000176050"/>
    </source>
</evidence>
<reference evidence="2 3" key="1">
    <citation type="submission" date="2016-10" db="EMBL/GenBank/DDBJ databases">
        <title>Lutibacter sp. LPB0138, isolated from marine gastropod.</title>
        <authorList>
            <person name="Kim E."/>
            <person name="Yi H."/>
        </authorList>
    </citation>
    <scope>NUCLEOTIDE SEQUENCE [LARGE SCALE GENOMIC DNA]</scope>
    <source>
        <strain evidence="2 3">LPB0138</strain>
    </source>
</reference>
<keyword evidence="3" id="KW-1185">Reference proteome</keyword>
<dbReference type="KEGG" id="lul:LPB138_02755"/>
<feature type="signal peptide" evidence="1">
    <location>
        <begin position="1"/>
        <end position="20"/>
    </location>
</feature>
<evidence type="ECO:0000256" key="1">
    <source>
        <dbReference type="SAM" id="SignalP"/>
    </source>
</evidence>
<dbReference type="OrthoDB" id="882993at2"/>
<dbReference type="EMBL" id="CP017478">
    <property type="protein sequence ID" value="AOW19664.1"/>
    <property type="molecule type" value="Genomic_DNA"/>
</dbReference>
<accession>A0A1D8P522</accession>